<protein>
    <submittedName>
        <fullName evidence="4">Uncharacterized protein</fullName>
    </submittedName>
</protein>
<evidence type="ECO:0000313" key="5">
    <source>
        <dbReference type="Proteomes" id="UP001153069"/>
    </source>
</evidence>
<feature type="signal peptide" evidence="3">
    <location>
        <begin position="1"/>
        <end position="18"/>
    </location>
</feature>
<evidence type="ECO:0000256" key="1">
    <source>
        <dbReference type="SAM" id="MobiDB-lite"/>
    </source>
</evidence>
<keyword evidence="2" id="KW-1133">Transmembrane helix</keyword>
<dbReference type="InterPro" id="IPR005046">
    <property type="entry name" value="DUF285"/>
</dbReference>
<organism evidence="4 5">
    <name type="scientific">Seminavis robusta</name>
    <dbReference type="NCBI Taxonomy" id="568900"/>
    <lineage>
        <taxon>Eukaryota</taxon>
        <taxon>Sar</taxon>
        <taxon>Stramenopiles</taxon>
        <taxon>Ochrophyta</taxon>
        <taxon>Bacillariophyta</taxon>
        <taxon>Bacillariophyceae</taxon>
        <taxon>Bacillariophycidae</taxon>
        <taxon>Naviculales</taxon>
        <taxon>Naviculaceae</taxon>
        <taxon>Seminavis</taxon>
    </lineage>
</organism>
<gene>
    <name evidence="4" type="ORF">SEMRO_1128_G244260.1</name>
</gene>
<feature type="region of interest" description="Disordered" evidence="1">
    <location>
        <begin position="25"/>
        <end position="103"/>
    </location>
</feature>
<feature type="compositionally biased region" description="Low complexity" evidence="1">
    <location>
        <begin position="57"/>
        <end position="78"/>
    </location>
</feature>
<keyword evidence="3" id="KW-0732">Signal</keyword>
<keyword evidence="5" id="KW-1185">Reference proteome</keyword>
<feature type="compositionally biased region" description="Polar residues" evidence="1">
    <location>
        <begin position="86"/>
        <end position="103"/>
    </location>
</feature>
<keyword evidence="2" id="KW-0472">Membrane</keyword>
<feature type="transmembrane region" description="Helical" evidence="2">
    <location>
        <begin position="479"/>
        <end position="498"/>
    </location>
</feature>
<feature type="chain" id="PRO_5040127160" evidence="3">
    <location>
        <begin position="19"/>
        <end position="565"/>
    </location>
</feature>
<proteinExistence type="predicted"/>
<dbReference type="EMBL" id="CAICTM010001126">
    <property type="protein sequence ID" value="CAB9520714.1"/>
    <property type="molecule type" value="Genomic_DNA"/>
</dbReference>
<dbReference type="NCBIfam" id="TIGR02167">
    <property type="entry name" value="Liste_lipo_26"/>
    <property type="match status" value="1"/>
</dbReference>
<comment type="caution">
    <text evidence="4">The sequence shown here is derived from an EMBL/GenBank/DDBJ whole genome shotgun (WGS) entry which is preliminary data.</text>
</comment>
<keyword evidence="2" id="KW-0812">Transmembrane</keyword>
<name>A0A9N8EKT3_9STRA</name>
<evidence type="ECO:0000313" key="4">
    <source>
        <dbReference type="EMBL" id="CAB9520714.1"/>
    </source>
</evidence>
<feature type="region of interest" description="Disordered" evidence="1">
    <location>
        <begin position="540"/>
        <end position="560"/>
    </location>
</feature>
<evidence type="ECO:0000256" key="3">
    <source>
        <dbReference type="SAM" id="SignalP"/>
    </source>
</evidence>
<dbReference type="InterPro" id="IPR011889">
    <property type="entry name" value="Liste_lipo_26"/>
</dbReference>
<dbReference type="Proteomes" id="UP001153069">
    <property type="component" value="Unassembled WGS sequence"/>
</dbReference>
<accession>A0A9N8EKT3</accession>
<dbReference type="AlphaFoldDB" id="A0A9N8EKT3"/>
<dbReference type="Pfam" id="PF03382">
    <property type="entry name" value="DUF285"/>
    <property type="match status" value="2"/>
</dbReference>
<sequence>MRSSSLAVVLLLVIGSHGVFIDTATAPPVDQQSTPAPTEASPQHKDQPTTTSEPQAQTPSTQQPEVTQPPQQPQSQTQAGTRPPETESTATAPKEVQQQQQLHPITNSNIHHAVKEWMKNRNSALSKFGHISTWDTSRVTDMSYLFSWERSHALSQFNDNITTWDTHRVVNMSHMFYGNAVMNLDLGKWNTTHVQDFSSCFAHAQAFEGHGLRHWNTRHAIDMRRMFRDAKAFIGNGIHVWDTRSLSNATRMFHGATNFHGAHHWQWNTHRLLDMTEMFAETPVFTGDLSALDVSSVTSMKGAFFKAAKFNGDLTLWNTHRVVDMNSMFAYATAFQGTGLDHWNVSRVTNFANTFKRSNFNQNVSGWDVKRATDLRSMFRYAAHMKQKVCWKLHKHANVDGIFFQAKAHFDRTCVKHKDIVASCCLPRLDNACQCGEMTVNQDHEVQTMNNATTAVAEEPGSVGAASSVSFFSSGSDHLMALGIASVVGSLIMLFCVIRRFRLRNSITTIEFEGDDPDVSDLDMTPTPYNKNATLTIPATSTKSFSSHESDDEGPMEEVTMREII</sequence>
<reference evidence="4" key="1">
    <citation type="submission" date="2020-06" db="EMBL/GenBank/DDBJ databases">
        <authorList>
            <consortium name="Plant Systems Biology data submission"/>
        </authorList>
    </citation>
    <scope>NUCLEOTIDE SEQUENCE</scope>
    <source>
        <strain evidence="4">D6</strain>
    </source>
</reference>
<evidence type="ECO:0000256" key="2">
    <source>
        <dbReference type="SAM" id="Phobius"/>
    </source>
</evidence>